<dbReference type="InterPro" id="IPR001647">
    <property type="entry name" value="HTH_TetR"/>
</dbReference>
<evidence type="ECO:0000313" key="5">
    <source>
        <dbReference type="Proteomes" id="UP000746471"/>
    </source>
</evidence>
<evidence type="ECO:0000313" key="4">
    <source>
        <dbReference type="EMBL" id="MBS7525579.1"/>
    </source>
</evidence>
<dbReference type="InterPro" id="IPR009057">
    <property type="entry name" value="Homeodomain-like_sf"/>
</dbReference>
<feature type="domain" description="HTH tetR-type" evidence="3">
    <location>
        <begin position="12"/>
        <end position="72"/>
    </location>
</feature>
<protein>
    <submittedName>
        <fullName evidence="4">TetR/AcrR family transcriptional regulator</fullName>
    </submittedName>
</protein>
<reference evidence="4 5" key="1">
    <citation type="submission" date="2021-05" db="EMBL/GenBank/DDBJ databases">
        <title>Fusibacter ferrireducens sp. nov., an anaerobic, sulfur- and Fe-reducing bacterium isolated from the mangrove sediment.</title>
        <authorList>
            <person name="Qiu D."/>
        </authorList>
    </citation>
    <scope>NUCLEOTIDE SEQUENCE [LARGE SCALE GENOMIC DNA]</scope>
    <source>
        <strain evidence="4 5">DSM 12116</strain>
    </source>
</reference>
<dbReference type="Gene3D" id="1.10.357.10">
    <property type="entry name" value="Tetracycline Repressor, domain 2"/>
    <property type="match status" value="1"/>
</dbReference>
<keyword evidence="1 2" id="KW-0238">DNA-binding</keyword>
<feature type="DNA-binding region" description="H-T-H motif" evidence="2">
    <location>
        <begin position="35"/>
        <end position="54"/>
    </location>
</feature>
<dbReference type="RefSeq" id="WP_213235364.1">
    <property type="nucleotide sequence ID" value="NZ_JAHBCL010000003.1"/>
</dbReference>
<keyword evidence="5" id="KW-1185">Reference proteome</keyword>
<accession>A0ABS5PK91</accession>
<dbReference type="SUPFAM" id="SSF48498">
    <property type="entry name" value="Tetracyclin repressor-like, C-terminal domain"/>
    <property type="match status" value="1"/>
</dbReference>
<organism evidence="4 5">
    <name type="scientific">Fusibacter paucivorans</name>
    <dbReference type="NCBI Taxonomy" id="76009"/>
    <lineage>
        <taxon>Bacteria</taxon>
        <taxon>Bacillati</taxon>
        <taxon>Bacillota</taxon>
        <taxon>Clostridia</taxon>
        <taxon>Eubacteriales</taxon>
        <taxon>Eubacteriales Family XII. Incertae Sedis</taxon>
        <taxon>Fusibacter</taxon>
    </lineage>
</organism>
<proteinExistence type="predicted"/>
<dbReference type="PROSITE" id="PS50977">
    <property type="entry name" value="HTH_TETR_2"/>
    <property type="match status" value="1"/>
</dbReference>
<dbReference type="EMBL" id="JAHBCL010000003">
    <property type="protein sequence ID" value="MBS7525579.1"/>
    <property type="molecule type" value="Genomic_DNA"/>
</dbReference>
<dbReference type="PRINTS" id="PR00455">
    <property type="entry name" value="HTHTETR"/>
</dbReference>
<dbReference type="SUPFAM" id="SSF46689">
    <property type="entry name" value="Homeodomain-like"/>
    <property type="match status" value="1"/>
</dbReference>
<dbReference type="InterPro" id="IPR036271">
    <property type="entry name" value="Tet_transcr_reg_TetR-rel_C_sf"/>
</dbReference>
<evidence type="ECO:0000256" key="2">
    <source>
        <dbReference type="PROSITE-ProRule" id="PRU00335"/>
    </source>
</evidence>
<gene>
    <name evidence="4" type="ORF">KHM83_02670</name>
</gene>
<dbReference type="Pfam" id="PF00440">
    <property type="entry name" value="TetR_N"/>
    <property type="match status" value="1"/>
</dbReference>
<dbReference type="InterPro" id="IPR050624">
    <property type="entry name" value="HTH-type_Tx_Regulator"/>
</dbReference>
<evidence type="ECO:0000259" key="3">
    <source>
        <dbReference type="PROSITE" id="PS50977"/>
    </source>
</evidence>
<name>A0ABS5PK91_9FIRM</name>
<dbReference type="Pfam" id="PF08359">
    <property type="entry name" value="TetR_C_4"/>
    <property type="match status" value="1"/>
</dbReference>
<dbReference type="PANTHER" id="PTHR43479:SF11">
    <property type="entry name" value="ACREF_ENVCD OPERON REPRESSOR-RELATED"/>
    <property type="match status" value="1"/>
</dbReference>
<dbReference type="PANTHER" id="PTHR43479">
    <property type="entry name" value="ACREF/ENVCD OPERON REPRESSOR-RELATED"/>
    <property type="match status" value="1"/>
</dbReference>
<dbReference type="InterPro" id="IPR013570">
    <property type="entry name" value="Tscrpt_reg_YsiA_C"/>
</dbReference>
<comment type="caution">
    <text evidence="4">The sequence shown here is derived from an EMBL/GenBank/DDBJ whole genome shotgun (WGS) entry which is preliminary data.</text>
</comment>
<dbReference type="Proteomes" id="UP000746471">
    <property type="component" value="Unassembled WGS sequence"/>
</dbReference>
<evidence type="ECO:0000256" key="1">
    <source>
        <dbReference type="ARBA" id="ARBA00023125"/>
    </source>
</evidence>
<sequence length="193" mass="22606">MPKMTNRAKKAIATKKRIYECGVKLMHEKGFGEITISEIAKEAGISVGTYYYYFDSKTDLFKEIFSRVDDFFMTWVKEPMQSDSYSERIISFFEHYAKLVEDDGITTIRKLYTPENKMFTVEGQFMQNVLKEVIEEGQRSGELNTLYSAQRYTNYLFVVGRGIVFEWCLRDGKFDLKQQFRTIISLVVKSMAK</sequence>